<protein>
    <submittedName>
        <fullName evidence="2">Uncharacterized protein</fullName>
    </submittedName>
</protein>
<feature type="region of interest" description="Disordered" evidence="1">
    <location>
        <begin position="43"/>
        <end position="69"/>
    </location>
</feature>
<dbReference type="EMBL" id="OZ021736">
    <property type="protein sequence ID" value="CAK9315442.1"/>
    <property type="molecule type" value="Genomic_DNA"/>
</dbReference>
<organism evidence="2 3">
    <name type="scientific">Citrullus colocynthis</name>
    <name type="common">colocynth</name>
    <dbReference type="NCBI Taxonomy" id="252529"/>
    <lineage>
        <taxon>Eukaryota</taxon>
        <taxon>Viridiplantae</taxon>
        <taxon>Streptophyta</taxon>
        <taxon>Embryophyta</taxon>
        <taxon>Tracheophyta</taxon>
        <taxon>Spermatophyta</taxon>
        <taxon>Magnoliopsida</taxon>
        <taxon>eudicotyledons</taxon>
        <taxon>Gunneridae</taxon>
        <taxon>Pentapetalae</taxon>
        <taxon>rosids</taxon>
        <taxon>fabids</taxon>
        <taxon>Cucurbitales</taxon>
        <taxon>Cucurbitaceae</taxon>
        <taxon>Benincaseae</taxon>
        <taxon>Citrullus</taxon>
    </lineage>
</organism>
<keyword evidence="3" id="KW-1185">Reference proteome</keyword>
<feature type="non-terminal residue" evidence="2">
    <location>
        <position position="69"/>
    </location>
</feature>
<sequence>MADLCAGERRTAVGACCERSTNDANSKRRLFYERIVDWDRRTESGSARGKGIDGERERPATVYSLEGER</sequence>
<feature type="compositionally biased region" description="Basic and acidic residues" evidence="1">
    <location>
        <begin position="50"/>
        <end position="59"/>
    </location>
</feature>
<evidence type="ECO:0000313" key="2">
    <source>
        <dbReference type="EMBL" id="CAK9315442.1"/>
    </source>
</evidence>
<proteinExistence type="predicted"/>
<name>A0ABP0Y9Q5_9ROSI</name>
<dbReference type="Proteomes" id="UP001642487">
    <property type="component" value="Chromosome 2"/>
</dbReference>
<gene>
    <name evidence="2" type="ORF">CITCOLO1_LOCUS7238</name>
</gene>
<evidence type="ECO:0000256" key="1">
    <source>
        <dbReference type="SAM" id="MobiDB-lite"/>
    </source>
</evidence>
<accession>A0ABP0Y9Q5</accession>
<reference evidence="2 3" key="1">
    <citation type="submission" date="2024-03" db="EMBL/GenBank/DDBJ databases">
        <authorList>
            <person name="Gkanogiannis A."/>
            <person name="Becerra Lopez-Lavalle L."/>
        </authorList>
    </citation>
    <scope>NUCLEOTIDE SEQUENCE [LARGE SCALE GENOMIC DNA]</scope>
</reference>
<evidence type="ECO:0000313" key="3">
    <source>
        <dbReference type="Proteomes" id="UP001642487"/>
    </source>
</evidence>